<evidence type="ECO:0000256" key="2">
    <source>
        <dbReference type="ARBA" id="ARBA00023002"/>
    </source>
</evidence>
<keyword evidence="2 5" id="KW-0560">Oxidoreductase</keyword>
<dbReference type="CDD" id="cd07151">
    <property type="entry name" value="ALDH_HBenzADH"/>
    <property type="match status" value="1"/>
</dbReference>
<sequence length="498" mass="54415">MSIDTNNQAGHPAAYDGFHLQYIAGEWQSGQDDSVNTNTNPYSGDTLVEIQQATDSQLDEAYQAAKQAQKQWAKTTPAERARLMHHVVSVLDQRQDEIVDWLIKESGSTRIKAMVEFGSARAITLEAATFPNRVHGEIRPSNTPGKENFVYREPVGVVAVISPWNFPLHLTQRSIAPALALGNAVVLKPASDTPITGGLLLAKIFEEAGLPKGLLNVVVGAGSEIGDAIVTHDIPSFVSFTGSTSVGKHIGELANGGDYLKQVALELGGNSPFVVLKDADIEQAVKAAAFGKFLHQGQICIAINRIIVEDEIYDDFVERFLAHVKTLNVGDPSKQNTAVGPIINKKQLKSLKEKIAKAQKEGAKMILSGEIKDQVVPPHIFIEVTREMDLSRHEVFGPLVGIIRAKDEEDALSIANDSMYGLSSAVFTTDMQKGLRFARGIRAGMTHINDISVNDESNVPFGGEKNSGIGRFNGEWILEEFTRTHWISIQNEPRQYPF</sequence>
<comment type="similarity">
    <text evidence="1 5">Belongs to the aldehyde dehydrogenase family.</text>
</comment>
<dbReference type="PROSITE" id="PS00070">
    <property type="entry name" value="ALDEHYDE_DEHYDR_CYS"/>
    <property type="match status" value="1"/>
</dbReference>
<dbReference type="EMBL" id="JAGBKM010000029">
    <property type="protein sequence ID" value="MBO1531947.1"/>
    <property type="molecule type" value="Genomic_DNA"/>
</dbReference>
<evidence type="ECO:0000313" key="8">
    <source>
        <dbReference type="Proteomes" id="UP000664554"/>
    </source>
</evidence>
<evidence type="ECO:0000256" key="3">
    <source>
        <dbReference type="ARBA" id="ARBA00023027"/>
    </source>
</evidence>
<dbReference type="InterPro" id="IPR016161">
    <property type="entry name" value="Ald_DH/histidinol_DH"/>
</dbReference>
<evidence type="ECO:0000256" key="4">
    <source>
        <dbReference type="PROSITE-ProRule" id="PRU10007"/>
    </source>
</evidence>
<evidence type="ECO:0000256" key="1">
    <source>
        <dbReference type="ARBA" id="ARBA00009986"/>
    </source>
</evidence>
<feature type="active site" evidence="4">
    <location>
        <position position="266"/>
    </location>
</feature>
<dbReference type="InterPro" id="IPR015590">
    <property type="entry name" value="Aldehyde_DH_dom"/>
</dbReference>
<comment type="caution">
    <text evidence="7">The sequence shown here is derived from an EMBL/GenBank/DDBJ whole genome shotgun (WGS) entry which is preliminary data.</text>
</comment>
<keyword evidence="3" id="KW-0520">NAD</keyword>
<feature type="domain" description="Aldehyde dehydrogenase" evidence="6">
    <location>
        <begin position="27"/>
        <end position="487"/>
    </location>
</feature>
<dbReference type="InterPro" id="IPR016163">
    <property type="entry name" value="Ald_DH_C"/>
</dbReference>
<dbReference type="InterPro" id="IPR016162">
    <property type="entry name" value="Ald_DH_N"/>
</dbReference>
<evidence type="ECO:0000313" key="7">
    <source>
        <dbReference type="EMBL" id="MBO1531947.1"/>
    </source>
</evidence>
<reference evidence="7 8" key="1">
    <citation type="submission" date="2021-03" db="EMBL/GenBank/DDBJ databases">
        <authorList>
            <person name="Shang D.-D."/>
            <person name="Du Z.-J."/>
            <person name="Chen G.-J."/>
        </authorList>
    </citation>
    <scope>NUCLEOTIDE SEQUENCE [LARGE SCALE GENOMIC DNA]</scope>
    <source>
        <strain evidence="7 8">F1192</strain>
    </source>
</reference>
<keyword evidence="8" id="KW-1185">Reference proteome</keyword>
<name>A0ABS3NRA9_9GAMM</name>
<dbReference type="Gene3D" id="3.40.309.10">
    <property type="entry name" value="Aldehyde Dehydrogenase, Chain A, domain 2"/>
    <property type="match status" value="1"/>
</dbReference>
<proteinExistence type="inferred from homology"/>
<evidence type="ECO:0000259" key="6">
    <source>
        <dbReference type="Pfam" id="PF00171"/>
    </source>
</evidence>
<dbReference type="InterPro" id="IPR016160">
    <property type="entry name" value="Ald_DH_CS_CYS"/>
</dbReference>
<dbReference type="InterPro" id="IPR029510">
    <property type="entry name" value="Ald_DH_CS_GLU"/>
</dbReference>
<dbReference type="PANTHER" id="PTHR42986:SF1">
    <property type="entry name" value="BENZALDEHYDE DEHYDROGENASE YFMT"/>
    <property type="match status" value="1"/>
</dbReference>
<dbReference type="PROSITE" id="PS00687">
    <property type="entry name" value="ALDEHYDE_DEHYDR_GLU"/>
    <property type="match status" value="1"/>
</dbReference>
<dbReference type="PANTHER" id="PTHR42986">
    <property type="entry name" value="BENZALDEHYDE DEHYDROGENASE YFMT"/>
    <property type="match status" value="1"/>
</dbReference>
<organism evidence="7 8">
    <name type="scientific">Psychrobacter coccoides</name>
    <dbReference type="NCBI Taxonomy" id="2818440"/>
    <lineage>
        <taxon>Bacteria</taxon>
        <taxon>Pseudomonadati</taxon>
        <taxon>Pseudomonadota</taxon>
        <taxon>Gammaproteobacteria</taxon>
        <taxon>Moraxellales</taxon>
        <taxon>Moraxellaceae</taxon>
        <taxon>Psychrobacter</taxon>
    </lineage>
</organism>
<gene>
    <name evidence="7" type="ORF">J3492_12110</name>
</gene>
<accession>A0ABS3NRA9</accession>
<dbReference type="Proteomes" id="UP000664554">
    <property type="component" value="Unassembled WGS sequence"/>
</dbReference>
<dbReference type="RefSeq" id="WP_207992311.1">
    <property type="nucleotide sequence ID" value="NZ_JAGBKM010000029.1"/>
</dbReference>
<dbReference type="SUPFAM" id="SSF53720">
    <property type="entry name" value="ALDH-like"/>
    <property type="match status" value="1"/>
</dbReference>
<dbReference type="Pfam" id="PF00171">
    <property type="entry name" value="Aldedh"/>
    <property type="match status" value="1"/>
</dbReference>
<dbReference type="Gene3D" id="3.40.605.10">
    <property type="entry name" value="Aldehyde Dehydrogenase, Chain A, domain 1"/>
    <property type="match status" value="1"/>
</dbReference>
<protein>
    <submittedName>
        <fullName evidence="7">Aldehyde dehydrogenase family protein</fullName>
    </submittedName>
</protein>
<evidence type="ECO:0000256" key="5">
    <source>
        <dbReference type="RuleBase" id="RU003345"/>
    </source>
</evidence>